<accession>X1FUH6</accession>
<organism evidence="1">
    <name type="scientific">marine sediment metagenome</name>
    <dbReference type="NCBI Taxonomy" id="412755"/>
    <lineage>
        <taxon>unclassified sequences</taxon>
        <taxon>metagenomes</taxon>
        <taxon>ecological metagenomes</taxon>
    </lineage>
</organism>
<sequence length="182" mass="20917">MLVMIIPLILILIQLNFWFGYEALTPGQETILKVKLEEGYNPLDLDLALEPSSGFDIQTPPLRIEEEREINWRLQAKEKGVHDLTLIVNGQRLTKKVAIDQRPLSKISPLKIKRNFINELINPGESPIPGDSPIKAIEIKYPAKDMNLFGWSIPWLFINLKLKFSCQAKEFSPPWVQLFKLV</sequence>
<evidence type="ECO:0000313" key="1">
    <source>
        <dbReference type="EMBL" id="GAH49311.1"/>
    </source>
</evidence>
<proteinExistence type="predicted"/>
<reference evidence="1" key="1">
    <citation type="journal article" date="2014" name="Front. Microbiol.">
        <title>High frequency of phylogenetically diverse reductive dehalogenase-homologous genes in deep subseafloor sedimentary metagenomes.</title>
        <authorList>
            <person name="Kawai M."/>
            <person name="Futagami T."/>
            <person name="Toyoda A."/>
            <person name="Takaki Y."/>
            <person name="Nishi S."/>
            <person name="Hori S."/>
            <person name="Arai W."/>
            <person name="Tsubouchi T."/>
            <person name="Morono Y."/>
            <person name="Uchiyama I."/>
            <person name="Ito T."/>
            <person name="Fujiyama A."/>
            <person name="Inagaki F."/>
            <person name="Takami H."/>
        </authorList>
    </citation>
    <scope>NUCLEOTIDE SEQUENCE</scope>
    <source>
        <strain evidence="1">Expedition CK06-06</strain>
    </source>
</reference>
<protein>
    <submittedName>
        <fullName evidence="1">Uncharacterized protein</fullName>
    </submittedName>
</protein>
<dbReference type="EMBL" id="BARU01021778">
    <property type="protein sequence ID" value="GAH49311.1"/>
    <property type="molecule type" value="Genomic_DNA"/>
</dbReference>
<comment type="caution">
    <text evidence="1">The sequence shown here is derived from an EMBL/GenBank/DDBJ whole genome shotgun (WGS) entry which is preliminary data.</text>
</comment>
<gene>
    <name evidence="1" type="ORF">S03H2_35580</name>
</gene>
<dbReference type="AlphaFoldDB" id="X1FUH6"/>
<name>X1FUH6_9ZZZZ</name>